<protein>
    <submittedName>
        <fullName evidence="1">Uncharacterized protein</fullName>
    </submittedName>
</protein>
<reference evidence="1 2" key="1">
    <citation type="submission" date="2024-08" db="EMBL/GenBank/DDBJ databases">
        <title>Genome sequence of Streptomyces aureus CACIA-1.46HGO.</title>
        <authorList>
            <person name="Evangelista-Martinez Z."/>
        </authorList>
    </citation>
    <scope>NUCLEOTIDE SEQUENCE [LARGE SCALE GENOMIC DNA]</scope>
    <source>
        <strain evidence="1 2">CACIA-1.46HGO</strain>
    </source>
</reference>
<dbReference type="EMBL" id="JBGOSP010000054">
    <property type="protein sequence ID" value="MFA3843235.1"/>
    <property type="molecule type" value="Genomic_DNA"/>
</dbReference>
<comment type="caution">
    <text evidence="1">The sequence shown here is derived from an EMBL/GenBank/DDBJ whole genome shotgun (WGS) entry which is preliminary data.</text>
</comment>
<dbReference type="Proteomes" id="UP001571476">
    <property type="component" value="Unassembled WGS sequence"/>
</dbReference>
<gene>
    <name evidence="1" type="ORF">ACEG43_45170</name>
</gene>
<keyword evidence="2" id="KW-1185">Reference proteome</keyword>
<name>A0ABV4SXQ9_9ACTN</name>
<organism evidence="1 2">
    <name type="scientific">Streptomyces aureus</name>
    <dbReference type="NCBI Taxonomy" id="193461"/>
    <lineage>
        <taxon>Bacteria</taxon>
        <taxon>Bacillati</taxon>
        <taxon>Actinomycetota</taxon>
        <taxon>Actinomycetes</taxon>
        <taxon>Kitasatosporales</taxon>
        <taxon>Streptomycetaceae</taxon>
        <taxon>Streptomyces</taxon>
    </lineage>
</organism>
<evidence type="ECO:0000313" key="2">
    <source>
        <dbReference type="Proteomes" id="UP001571476"/>
    </source>
</evidence>
<dbReference type="RefSeq" id="WP_372567085.1">
    <property type="nucleotide sequence ID" value="NZ_JBGOSP010000054.1"/>
</dbReference>
<evidence type="ECO:0000313" key="1">
    <source>
        <dbReference type="EMBL" id="MFA3843235.1"/>
    </source>
</evidence>
<accession>A0ABV4SXQ9</accession>
<proteinExistence type="predicted"/>
<sequence length="134" mass="14986">MDQIPVFFGLFAGGAGLAASHLNRQQRKITSHLIDGRRIKVVCVLKDPQAPRWTRGHFVIESGAWSWEPRPRQKNPLMLPPDLEVARVRELGLKESTRLNGRFLVMECTSAHGEVLVAALHGHAEHVIMALSRP</sequence>